<evidence type="ECO:0000313" key="5">
    <source>
        <dbReference type="Proteomes" id="UP000190911"/>
    </source>
</evidence>
<dbReference type="Proteomes" id="UP000190911">
    <property type="component" value="Chromosome I"/>
</dbReference>
<dbReference type="GO" id="GO:0007155">
    <property type="term" value="P:cell adhesion"/>
    <property type="evidence" value="ECO:0007669"/>
    <property type="project" value="InterPro"/>
</dbReference>
<accession>A0A1M7H8L6</accession>
<dbReference type="AlphaFoldDB" id="A0A1M7H8L6"/>
<dbReference type="EMBL" id="LT670847">
    <property type="protein sequence ID" value="SHM24884.1"/>
    <property type="molecule type" value="Genomic_DNA"/>
</dbReference>
<dbReference type="RefSeq" id="WP_079553275.1">
    <property type="nucleotide sequence ID" value="NZ_LT670847.1"/>
</dbReference>
<dbReference type="GO" id="GO:0009289">
    <property type="term" value="C:pilus"/>
    <property type="evidence" value="ECO:0007669"/>
    <property type="project" value="InterPro"/>
</dbReference>
<comment type="similarity">
    <text evidence="1">Belongs to the CsgA/CsgB family.</text>
</comment>
<proteinExistence type="inferred from homology"/>
<evidence type="ECO:0000313" key="4">
    <source>
        <dbReference type="EMBL" id="SHM24884.1"/>
    </source>
</evidence>
<dbReference type="OrthoDB" id="6165798at2"/>
<organism evidence="4 5">
    <name type="scientific">Vreelandella subglaciescola</name>
    <dbReference type="NCBI Taxonomy" id="29571"/>
    <lineage>
        <taxon>Bacteria</taxon>
        <taxon>Pseudomonadati</taxon>
        <taxon>Pseudomonadota</taxon>
        <taxon>Gammaproteobacteria</taxon>
        <taxon>Oceanospirillales</taxon>
        <taxon>Halomonadaceae</taxon>
        <taxon>Vreelandella</taxon>
    </lineage>
</organism>
<dbReference type="STRING" id="29571.SAMN05878437_1972"/>
<feature type="chain" id="PRO_5012658275" evidence="3">
    <location>
        <begin position="39"/>
        <end position="186"/>
    </location>
</feature>
<sequence>MKLSAIYSFSKTVSSRSQLASAVAVATVAAAVSFPAMAASSDNEAAILSAARVFQQAKSIIDVNQLAGNASVIQQVGDNNSGSVSQSRAAGYQMGNLAYIYQNGRNNNASIDQQGGNNIGVVSQVGDDHSATISQTGNSLSLRADVSQVGFKSDVSLSQSGSGSRSISVEQQNYSGNARPVTIDAY</sequence>
<protein>
    <submittedName>
        <fullName evidence="4">Minor curlin subunit</fullName>
    </submittedName>
</protein>
<keyword evidence="5" id="KW-1185">Reference proteome</keyword>
<evidence type="ECO:0000256" key="1">
    <source>
        <dbReference type="ARBA" id="ARBA00009766"/>
    </source>
</evidence>
<keyword evidence="2 3" id="KW-0732">Signal</keyword>
<reference evidence="4 5" key="1">
    <citation type="submission" date="2016-11" db="EMBL/GenBank/DDBJ databases">
        <authorList>
            <person name="Jaros S."/>
            <person name="Januszkiewicz K."/>
            <person name="Wedrychowicz H."/>
        </authorList>
    </citation>
    <scope>NUCLEOTIDE SEQUENCE [LARGE SCALE GENOMIC DNA]</scope>
    <source>
        <strain evidence="4 5">ACAM 12</strain>
    </source>
</reference>
<name>A0A1M7H8L6_9GAMM</name>
<dbReference type="InterPro" id="IPR009742">
    <property type="entry name" value="Curlin_rpt"/>
</dbReference>
<gene>
    <name evidence="4" type="ORF">SAMN05878437_1972</name>
</gene>
<feature type="signal peptide" evidence="3">
    <location>
        <begin position="1"/>
        <end position="38"/>
    </location>
</feature>
<evidence type="ECO:0000256" key="3">
    <source>
        <dbReference type="SAM" id="SignalP"/>
    </source>
</evidence>
<dbReference type="InParanoid" id="A0A1M7H8L6"/>
<dbReference type="Pfam" id="PF07012">
    <property type="entry name" value="Curlin_rpt"/>
    <property type="match status" value="1"/>
</dbReference>
<evidence type="ECO:0000256" key="2">
    <source>
        <dbReference type="ARBA" id="ARBA00022729"/>
    </source>
</evidence>